<keyword evidence="2" id="KW-1185">Reference proteome</keyword>
<evidence type="ECO:0000313" key="1">
    <source>
        <dbReference type="EMBL" id="MCI94678.1"/>
    </source>
</evidence>
<comment type="caution">
    <text evidence="1">The sequence shown here is derived from an EMBL/GenBank/DDBJ whole genome shotgun (WGS) entry which is preliminary data.</text>
</comment>
<dbReference type="Proteomes" id="UP000265520">
    <property type="component" value="Unassembled WGS sequence"/>
</dbReference>
<reference evidence="1 2" key="1">
    <citation type="journal article" date="2018" name="Front. Plant Sci.">
        <title>Red Clover (Trifolium pratense) and Zigzag Clover (T. medium) - A Picture of Genomic Similarities and Differences.</title>
        <authorList>
            <person name="Dluhosova J."/>
            <person name="Istvanek J."/>
            <person name="Nedelnik J."/>
            <person name="Repkova J."/>
        </authorList>
    </citation>
    <scope>NUCLEOTIDE SEQUENCE [LARGE SCALE GENOMIC DNA]</scope>
    <source>
        <strain evidence="2">cv. 10/8</strain>
        <tissue evidence="1">Leaf</tissue>
    </source>
</reference>
<dbReference type="EMBL" id="LXQA011363155">
    <property type="protein sequence ID" value="MCI94678.1"/>
    <property type="molecule type" value="Genomic_DNA"/>
</dbReference>
<proteinExistence type="predicted"/>
<organism evidence="1 2">
    <name type="scientific">Trifolium medium</name>
    <dbReference type="NCBI Taxonomy" id="97028"/>
    <lineage>
        <taxon>Eukaryota</taxon>
        <taxon>Viridiplantae</taxon>
        <taxon>Streptophyta</taxon>
        <taxon>Embryophyta</taxon>
        <taxon>Tracheophyta</taxon>
        <taxon>Spermatophyta</taxon>
        <taxon>Magnoliopsida</taxon>
        <taxon>eudicotyledons</taxon>
        <taxon>Gunneridae</taxon>
        <taxon>Pentapetalae</taxon>
        <taxon>rosids</taxon>
        <taxon>fabids</taxon>
        <taxon>Fabales</taxon>
        <taxon>Fabaceae</taxon>
        <taxon>Papilionoideae</taxon>
        <taxon>50 kb inversion clade</taxon>
        <taxon>NPAAA clade</taxon>
        <taxon>Hologalegina</taxon>
        <taxon>IRL clade</taxon>
        <taxon>Trifolieae</taxon>
        <taxon>Trifolium</taxon>
    </lineage>
</organism>
<evidence type="ECO:0000313" key="2">
    <source>
        <dbReference type="Proteomes" id="UP000265520"/>
    </source>
</evidence>
<dbReference type="AlphaFoldDB" id="A0A392W218"/>
<accession>A0A392W218</accession>
<name>A0A392W218_9FABA</name>
<protein>
    <submittedName>
        <fullName evidence="1">Uncharacterized protein</fullName>
    </submittedName>
</protein>
<feature type="non-terminal residue" evidence="1">
    <location>
        <position position="31"/>
    </location>
</feature>
<sequence>MAEAERVPGDQNRGDDTMLRFAWFEENGEKL</sequence>